<dbReference type="EMBL" id="PQFF01000106">
    <property type="protein sequence ID" value="RHZ82028.1"/>
    <property type="molecule type" value="Genomic_DNA"/>
</dbReference>
<dbReference type="Pfam" id="PF07714">
    <property type="entry name" value="PK_Tyr_Ser-Thr"/>
    <property type="match status" value="1"/>
</dbReference>
<dbReference type="GO" id="GO:0004672">
    <property type="term" value="F:protein kinase activity"/>
    <property type="evidence" value="ECO:0007669"/>
    <property type="project" value="InterPro"/>
</dbReference>
<proteinExistence type="predicted"/>
<dbReference type="OrthoDB" id="3205772at2759"/>
<evidence type="ECO:0000313" key="2">
    <source>
        <dbReference type="EMBL" id="RHZ82028.1"/>
    </source>
</evidence>
<keyword evidence="3" id="KW-1185">Reference proteome</keyword>
<dbReference type="Proteomes" id="UP000266861">
    <property type="component" value="Unassembled WGS sequence"/>
</dbReference>
<dbReference type="SUPFAM" id="SSF56112">
    <property type="entry name" value="Protein kinase-like (PK-like)"/>
    <property type="match status" value="1"/>
</dbReference>
<dbReference type="Gene3D" id="1.10.510.10">
    <property type="entry name" value="Transferase(Phosphotransferase) domain 1"/>
    <property type="match status" value="1"/>
</dbReference>
<protein>
    <recommendedName>
        <fullName evidence="1">Protein kinase domain-containing protein</fullName>
    </recommendedName>
</protein>
<sequence>MIMLEVFTSYSPYYNIRHDEKLVTSICEGKKPKIKCKIPLLLKDLMEQCWNIDPRKRPTSEELLQLLVCYCHEDDELNKDFSLYDPNGLKHSQAIYTSRLFLKKEQFFMIHVR</sequence>
<feature type="domain" description="Protein kinase" evidence="1">
    <location>
        <begin position="1"/>
        <end position="75"/>
    </location>
</feature>
<dbReference type="InterPro" id="IPR000719">
    <property type="entry name" value="Prot_kinase_dom"/>
</dbReference>
<dbReference type="InterPro" id="IPR001245">
    <property type="entry name" value="Ser-Thr/Tyr_kinase_cat_dom"/>
</dbReference>
<name>A0A397J5L1_9GLOM</name>
<organism evidence="2 3">
    <name type="scientific">Diversispora epigaea</name>
    <dbReference type="NCBI Taxonomy" id="1348612"/>
    <lineage>
        <taxon>Eukaryota</taxon>
        <taxon>Fungi</taxon>
        <taxon>Fungi incertae sedis</taxon>
        <taxon>Mucoromycota</taxon>
        <taxon>Glomeromycotina</taxon>
        <taxon>Glomeromycetes</taxon>
        <taxon>Diversisporales</taxon>
        <taxon>Diversisporaceae</taxon>
        <taxon>Diversispora</taxon>
    </lineage>
</organism>
<evidence type="ECO:0000313" key="3">
    <source>
        <dbReference type="Proteomes" id="UP000266861"/>
    </source>
</evidence>
<reference evidence="2 3" key="1">
    <citation type="submission" date="2018-08" db="EMBL/GenBank/DDBJ databases">
        <title>Genome and evolution of the arbuscular mycorrhizal fungus Diversispora epigaea (formerly Glomus versiforme) and its bacterial endosymbionts.</title>
        <authorList>
            <person name="Sun X."/>
            <person name="Fei Z."/>
            <person name="Harrison M."/>
        </authorList>
    </citation>
    <scope>NUCLEOTIDE SEQUENCE [LARGE SCALE GENOMIC DNA]</scope>
    <source>
        <strain evidence="2 3">IT104</strain>
    </source>
</reference>
<dbReference type="InterPro" id="IPR011009">
    <property type="entry name" value="Kinase-like_dom_sf"/>
</dbReference>
<gene>
    <name evidence="2" type="ORF">Glove_114g151</name>
</gene>
<dbReference type="AlphaFoldDB" id="A0A397J5L1"/>
<accession>A0A397J5L1</accession>
<comment type="caution">
    <text evidence="2">The sequence shown here is derived from an EMBL/GenBank/DDBJ whole genome shotgun (WGS) entry which is preliminary data.</text>
</comment>
<evidence type="ECO:0000259" key="1">
    <source>
        <dbReference type="PROSITE" id="PS50011"/>
    </source>
</evidence>
<dbReference type="PROSITE" id="PS50011">
    <property type="entry name" value="PROTEIN_KINASE_DOM"/>
    <property type="match status" value="1"/>
</dbReference>
<dbReference type="GO" id="GO:0005524">
    <property type="term" value="F:ATP binding"/>
    <property type="evidence" value="ECO:0007669"/>
    <property type="project" value="InterPro"/>
</dbReference>